<dbReference type="SMART" id="SM00256">
    <property type="entry name" value="FBOX"/>
    <property type="match status" value="1"/>
</dbReference>
<evidence type="ECO:0000259" key="1">
    <source>
        <dbReference type="PROSITE" id="PS50181"/>
    </source>
</evidence>
<evidence type="ECO:0000313" key="3">
    <source>
        <dbReference type="Proteomes" id="UP000541444"/>
    </source>
</evidence>
<comment type="caution">
    <text evidence="2">The sequence shown here is derived from an EMBL/GenBank/DDBJ whole genome shotgun (WGS) entry which is preliminary data.</text>
</comment>
<dbReference type="Proteomes" id="UP000541444">
    <property type="component" value="Unassembled WGS sequence"/>
</dbReference>
<organism evidence="2 3">
    <name type="scientific">Kingdonia uniflora</name>
    <dbReference type="NCBI Taxonomy" id="39325"/>
    <lineage>
        <taxon>Eukaryota</taxon>
        <taxon>Viridiplantae</taxon>
        <taxon>Streptophyta</taxon>
        <taxon>Embryophyta</taxon>
        <taxon>Tracheophyta</taxon>
        <taxon>Spermatophyta</taxon>
        <taxon>Magnoliopsida</taxon>
        <taxon>Ranunculales</taxon>
        <taxon>Circaeasteraceae</taxon>
        <taxon>Kingdonia</taxon>
    </lineage>
</organism>
<gene>
    <name evidence="2" type="ORF">GIB67_010597</name>
</gene>
<dbReference type="PANTHER" id="PTHR31672">
    <property type="entry name" value="BNACNNG10540D PROTEIN"/>
    <property type="match status" value="1"/>
</dbReference>
<name>A0A7J7MAV4_9MAGN</name>
<accession>A0A7J7MAV4</accession>
<dbReference type="InterPro" id="IPR036047">
    <property type="entry name" value="F-box-like_dom_sf"/>
</dbReference>
<evidence type="ECO:0000313" key="2">
    <source>
        <dbReference type="EMBL" id="KAF6152023.1"/>
    </source>
</evidence>
<feature type="domain" description="F-box" evidence="1">
    <location>
        <begin position="70"/>
        <end position="115"/>
    </location>
</feature>
<dbReference type="PROSITE" id="PS50181">
    <property type="entry name" value="FBOX"/>
    <property type="match status" value="1"/>
</dbReference>
<dbReference type="PANTHER" id="PTHR31672:SF13">
    <property type="entry name" value="F-BOX PROTEIN CPR30-LIKE"/>
    <property type="match status" value="1"/>
</dbReference>
<proteinExistence type="predicted"/>
<reference evidence="2 3" key="1">
    <citation type="journal article" date="2020" name="IScience">
        <title>Genome Sequencing of the Endangered Kingdonia uniflora (Circaeasteraceae, Ranunculales) Reveals Potential Mechanisms of Evolutionary Specialization.</title>
        <authorList>
            <person name="Sun Y."/>
            <person name="Deng T."/>
            <person name="Zhang A."/>
            <person name="Moore M.J."/>
            <person name="Landis J.B."/>
            <person name="Lin N."/>
            <person name="Zhang H."/>
            <person name="Zhang X."/>
            <person name="Huang J."/>
            <person name="Zhang X."/>
            <person name="Sun H."/>
            <person name="Wang H."/>
        </authorList>
    </citation>
    <scope>NUCLEOTIDE SEQUENCE [LARGE SCALE GENOMIC DNA]</scope>
    <source>
        <strain evidence="2">TB1705</strain>
        <tissue evidence="2">Leaf</tissue>
    </source>
</reference>
<sequence length="147" mass="16916">MWRCSPPKFDAIMFTPSLVSPRDICTGTPGKNCQAIANSFFSESKVLLRSQMYSTTIGKRGSKHYEEKRSEVSVHIPLDIIYDIFSRLPILALTRCRVVCHEWYRLIKDPTFVDMQLSRALVQQPRIMLLGKVYYCSPNQLLVVAEK</sequence>
<dbReference type="Pfam" id="PF00646">
    <property type="entry name" value="F-box"/>
    <property type="match status" value="1"/>
</dbReference>
<dbReference type="EMBL" id="JACGCM010001659">
    <property type="protein sequence ID" value="KAF6152023.1"/>
    <property type="molecule type" value="Genomic_DNA"/>
</dbReference>
<dbReference type="InterPro" id="IPR050796">
    <property type="entry name" value="SCF_F-box_component"/>
</dbReference>
<dbReference type="Gene3D" id="1.20.1280.50">
    <property type="match status" value="1"/>
</dbReference>
<dbReference type="AlphaFoldDB" id="A0A7J7MAV4"/>
<dbReference type="InterPro" id="IPR001810">
    <property type="entry name" value="F-box_dom"/>
</dbReference>
<protein>
    <recommendedName>
        <fullName evidence="1">F-box domain-containing protein</fullName>
    </recommendedName>
</protein>
<dbReference type="OrthoDB" id="1750034at2759"/>
<dbReference type="SUPFAM" id="SSF81383">
    <property type="entry name" value="F-box domain"/>
    <property type="match status" value="1"/>
</dbReference>
<keyword evidence="3" id="KW-1185">Reference proteome</keyword>